<sequence length="342" mass="38069">METWRRSSHVPRPSQFRRRVHFSHFLPVLFLGLAHLLLEQTGWGTGSLSGGPGNLILNVGLLVLALAMSWGFALSLYGWVTSAVARLEQIASSTPGHPSPSDWKPVDWELDRVAHRVLSLMTQNRRGMEALEEVDAVRDQATELLKGWGDPILVGGPGPNDSPARFWRKVRHVLVENMSDVARRSEVLAERVTRCKIRSAELAQGLSESTIQTESLFLEMSQAAVQQTRNRNAGENSSLKEASEGLISWSKEAADALDPAAVERLTAWREWILHCLRESRHADEPYPHGAQGQLEAVSRRLESLVRHCESLGQDVETCHVLALEIHGALPQVQVRSETQEKS</sequence>
<keyword evidence="1" id="KW-0812">Transmembrane</keyword>
<comment type="caution">
    <text evidence="2">The sequence shown here is derived from an EMBL/GenBank/DDBJ whole genome shotgun (WGS) entry which is preliminary data.</text>
</comment>
<accession>A0A948RUC2</accession>
<dbReference type="AlphaFoldDB" id="A0A948RUC2"/>
<keyword evidence="1" id="KW-1133">Transmembrane helix</keyword>
<name>A0A948RUC2_UNCEI</name>
<gene>
    <name evidence="2" type="ORF">KJ970_08905</name>
</gene>
<dbReference type="EMBL" id="JAHJDP010000042">
    <property type="protein sequence ID" value="MBU2691035.1"/>
    <property type="molecule type" value="Genomic_DNA"/>
</dbReference>
<proteinExistence type="predicted"/>
<evidence type="ECO:0000256" key="1">
    <source>
        <dbReference type="SAM" id="Phobius"/>
    </source>
</evidence>
<reference evidence="2" key="1">
    <citation type="submission" date="2021-05" db="EMBL/GenBank/DDBJ databases">
        <title>Energy efficiency and biological interactions define the core microbiome of deep oligotrophic groundwater.</title>
        <authorList>
            <person name="Mehrshad M."/>
            <person name="Lopez-Fernandez M."/>
            <person name="Bell E."/>
            <person name="Bernier-Latmani R."/>
            <person name="Bertilsson S."/>
            <person name="Dopson M."/>
        </authorList>
    </citation>
    <scope>NUCLEOTIDE SEQUENCE</scope>
    <source>
        <strain evidence="2">Modern_marine.mb.64</strain>
    </source>
</reference>
<feature type="transmembrane region" description="Helical" evidence="1">
    <location>
        <begin position="20"/>
        <end position="38"/>
    </location>
</feature>
<dbReference type="Proteomes" id="UP000777784">
    <property type="component" value="Unassembled WGS sequence"/>
</dbReference>
<evidence type="ECO:0000313" key="3">
    <source>
        <dbReference type="Proteomes" id="UP000777784"/>
    </source>
</evidence>
<organism evidence="2 3">
    <name type="scientific">Eiseniibacteriota bacterium</name>
    <dbReference type="NCBI Taxonomy" id="2212470"/>
    <lineage>
        <taxon>Bacteria</taxon>
        <taxon>Candidatus Eiseniibacteriota</taxon>
    </lineage>
</organism>
<keyword evidence="1" id="KW-0472">Membrane</keyword>
<protein>
    <submittedName>
        <fullName evidence="2">Uncharacterized protein</fullName>
    </submittedName>
</protein>
<feature type="transmembrane region" description="Helical" evidence="1">
    <location>
        <begin position="58"/>
        <end position="80"/>
    </location>
</feature>
<evidence type="ECO:0000313" key="2">
    <source>
        <dbReference type="EMBL" id="MBU2691035.1"/>
    </source>
</evidence>